<dbReference type="InterPro" id="IPR025840">
    <property type="entry name" value="7TM_transglut"/>
</dbReference>
<keyword evidence="1" id="KW-0812">Transmembrane</keyword>
<evidence type="ECO:0000259" key="3">
    <source>
        <dbReference type="Pfam" id="PF14402"/>
    </source>
</evidence>
<keyword evidence="1" id="KW-0472">Membrane</keyword>
<feature type="chain" id="PRO_5009518460" description="7 transmembrane helices usually fused to an inactive transglutaminase domain-containing protein" evidence="2">
    <location>
        <begin position="21"/>
        <end position="293"/>
    </location>
</feature>
<dbReference type="Pfam" id="PF14402">
    <property type="entry name" value="7TM_transglut"/>
    <property type="match status" value="1"/>
</dbReference>
<accession>A0A1F5F3K0</accession>
<dbReference type="Proteomes" id="UP000176191">
    <property type="component" value="Unassembled WGS sequence"/>
</dbReference>
<feature type="transmembrane region" description="Helical" evidence="1">
    <location>
        <begin position="257"/>
        <end position="275"/>
    </location>
</feature>
<evidence type="ECO:0000313" key="5">
    <source>
        <dbReference type="Proteomes" id="UP000176191"/>
    </source>
</evidence>
<feature type="transmembrane region" description="Helical" evidence="1">
    <location>
        <begin position="88"/>
        <end position="106"/>
    </location>
</feature>
<organism evidence="4 5">
    <name type="scientific">Candidatus Collierbacteria bacterium RIFOXYA2_FULL_46_10</name>
    <dbReference type="NCBI Taxonomy" id="1817726"/>
    <lineage>
        <taxon>Bacteria</taxon>
        <taxon>Candidatus Collieribacteriota</taxon>
    </lineage>
</organism>
<feature type="signal peptide" evidence="2">
    <location>
        <begin position="1"/>
        <end position="20"/>
    </location>
</feature>
<evidence type="ECO:0000256" key="1">
    <source>
        <dbReference type="SAM" id="Phobius"/>
    </source>
</evidence>
<comment type="caution">
    <text evidence="4">The sequence shown here is derived from an EMBL/GenBank/DDBJ whole genome shotgun (WGS) entry which is preliminary data.</text>
</comment>
<sequence length="293" mass="32273">MRKILLVMVGLWLLTTPVLAQETATSSATGSAEVVTEQKIPEIKTDLTQPTVEVKNKLEAVLFENPVGELSWKNFLRHALDSAVENGVPANTAVLILLFPLVVAIVAAARHLIGIRGAGILTPSLLAVSFLATGIWAGVALFGVILLVSTLARTLLKQMRLQYLPRLALLLWMVSGAVFLSLWGASFWEFTRGIMEVGIFPILILMLLAETFIDIQSGRSGSEARAMILQTFVLAMFASLILGWEVVQKTVLLYPELIYFGVGVFDIFMGKYTGLRLSEYWLFKKATNDDEEE</sequence>
<protein>
    <recommendedName>
        <fullName evidence="3">7 transmembrane helices usually fused to an inactive transglutaminase domain-containing protein</fullName>
    </recommendedName>
</protein>
<feature type="transmembrane region" description="Helical" evidence="1">
    <location>
        <begin position="194"/>
        <end position="215"/>
    </location>
</feature>
<reference evidence="4 5" key="1">
    <citation type="journal article" date="2016" name="Nat. Commun.">
        <title>Thousands of microbial genomes shed light on interconnected biogeochemical processes in an aquifer system.</title>
        <authorList>
            <person name="Anantharaman K."/>
            <person name="Brown C.T."/>
            <person name="Hug L.A."/>
            <person name="Sharon I."/>
            <person name="Castelle C.J."/>
            <person name="Probst A.J."/>
            <person name="Thomas B.C."/>
            <person name="Singh A."/>
            <person name="Wilkins M.J."/>
            <person name="Karaoz U."/>
            <person name="Brodie E.L."/>
            <person name="Williams K.H."/>
            <person name="Hubbard S.S."/>
            <person name="Banfield J.F."/>
        </authorList>
    </citation>
    <scope>NUCLEOTIDE SEQUENCE [LARGE SCALE GENOMIC DNA]</scope>
</reference>
<keyword evidence="1" id="KW-1133">Transmembrane helix</keyword>
<evidence type="ECO:0000313" key="4">
    <source>
        <dbReference type="EMBL" id="OGD74245.1"/>
    </source>
</evidence>
<dbReference type="EMBL" id="MFAK01000038">
    <property type="protein sequence ID" value="OGD74245.1"/>
    <property type="molecule type" value="Genomic_DNA"/>
</dbReference>
<keyword evidence="2" id="KW-0732">Signal</keyword>
<dbReference type="AlphaFoldDB" id="A0A1F5F3K0"/>
<feature type="domain" description="7 transmembrane helices usually fused to an inactive transglutaminase" evidence="3">
    <location>
        <begin position="95"/>
        <end position="285"/>
    </location>
</feature>
<feature type="transmembrane region" description="Helical" evidence="1">
    <location>
        <begin position="227"/>
        <end position="245"/>
    </location>
</feature>
<feature type="transmembrane region" description="Helical" evidence="1">
    <location>
        <begin position="168"/>
        <end position="188"/>
    </location>
</feature>
<name>A0A1F5F3K0_9BACT</name>
<gene>
    <name evidence="4" type="ORF">A2228_03775</name>
</gene>
<evidence type="ECO:0000256" key="2">
    <source>
        <dbReference type="SAM" id="SignalP"/>
    </source>
</evidence>
<proteinExistence type="predicted"/>